<dbReference type="PATRIC" id="fig|456.5.peg.2979"/>
<protein>
    <submittedName>
        <fullName evidence="2">Uncharacterized protein</fullName>
    </submittedName>
</protein>
<dbReference type="STRING" id="456.Ljor_2780"/>
<feature type="region of interest" description="Disordered" evidence="1">
    <location>
        <begin position="1"/>
        <end position="27"/>
    </location>
</feature>
<keyword evidence="3" id="KW-1185">Reference proteome</keyword>
<dbReference type="AlphaFoldDB" id="A0A0W0VED1"/>
<sequence>MNRKKSITETVHSKEHEVDEGTSSIKMDDISNSSSLVLSDLPPEVFMMHMNCFLSNVSKARLSLTSSKFCQFFKDDFKKEKAAVAKLNSHILRGEEKEALSMIETCPDRLSTRATAMDYSGRIFREVTPFQAALLSHDVVLWKKMEPYFDTIPDGLAKKARQFKKLFPNGLPKQKPYDFSALIQIITKSPNKDILALLDNPFDFTSPLGQAIKVFRENFTALSMKETFFNPQHLIESLKIYDEQFYLWSGNQLYLLFSQVIGFTQRFLPAYYAQGYCQRLDTLIEGTKPFLRTLIFEKSTWFPLLSSTGLGFDIGAWDYSGGHVGLKRYVEQIHQNYLDLGVACSVPDHPPLAATLRETLSQCTIS</sequence>
<comment type="caution">
    <text evidence="2">The sequence shown here is derived from an EMBL/GenBank/DDBJ whole genome shotgun (WGS) entry which is preliminary data.</text>
</comment>
<reference evidence="2 3" key="1">
    <citation type="submission" date="2015-11" db="EMBL/GenBank/DDBJ databases">
        <title>Genomic analysis of 38 Legionella species identifies large and diverse effector repertoires.</title>
        <authorList>
            <person name="Burstein D."/>
            <person name="Amaro F."/>
            <person name="Zusman T."/>
            <person name="Lifshitz Z."/>
            <person name="Cohen O."/>
            <person name="Gilbert J.A."/>
            <person name="Pupko T."/>
            <person name="Shuman H.A."/>
            <person name="Segal G."/>
        </authorList>
    </citation>
    <scope>NUCLEOTIDE SEQUENCE [LARGE SCALE GENOMIC DNA]</scope>
    <source>
        <strain evidence="2 3">BL-540</strain>
    </source>
</reference>
<organism evidence="2 3">
    <name type="scientific">Legionella jordanis</name>
    <dbReference type="NCBI Taxonomy" id="456"/>
    <lineage>
        <taxon>Bacteria</taxon>
        <taxon>Pseudomonadati</taxon>
        <taxon>Pseudomonadota</taxon>
        <taxon>Gammaproteobacteria</taxon>
        <taxon>Legionellales</taxon>
        <taxon>Legionellaceae</taxon>
        <taxon>Legionella</taxon>
    </lineage>
</organism>
<dbReference type="EMBL" id="LNYJ01000011">
    <property type="protein sequence ID" value="KTD18474.1"/>
    <property type="molecule type" value="Genomic_DNA"/>
</dbReference>
<accession>A0A0W0VED1</accession>
<evidence type="ECO:0000256" key="1">
    <source>
        <dbReference type="SAM" id="MobiDB-lite"/>
    </source>
</evidence>
<dbReference type="OrthoDB" id="5636844at2"/>
<proteinExistence type="predicted"/>
<dbReference type="Proteomes" id="UP000055035">
    <property type="component" value="Unassembled WGS sequence"/>
</dbReference>
<evidence type="ECO:0000313" key="2">
    <source>
        <dbReference type="EMBL" id="KTD18474.1"/>
    </source>
</evidence>
<evidence type="ECO:0000313" key="3">
    <source>
        <dbReference type="Proteomes" id="UP000055035"/>
    </source>
</evidence>
<dbReference type="RefSeq" id="WP_058472134.1">
    <property type="nucleotide sequence ID" value="NZ_CAAAIC010000005.1"/>
</dbReference>
<name>A0A0W0VED1_9GAMM</name>
<gene>
    <name evidence="2" type="ORF">Ljor_2780</name>
</gene>